<dbReference type="InterPro" id="IPR020850">
    <property type="entry name" value="GED_dom"/>
</dbReference>
<evidence type="ECO:0000313" key="2">
    <source>
        <dbReference type="EMBL" id="KAF9568355.1"/>
    </source>
</evidence>
<feature type="non-terminal residue" evidence="2">
    <location>
        <position position="1"/>
    </location>
</feature>
<reference evidence="2" key="1">
    <citation type="journal article" date="2020" name="Fungal Divers.">
        <title>Resolving the Mortierellaceae phylogeny through synthesis of multi-gene phylogenetics and phylogenomics.</title>
        <authorList>
            <person name="Vandepol N."/>
            <person name="Liber J."/>
            <person name="Desiro A."/>
            <person name="Na H."/>
            <person name="Kennedy M."/>
            <person name="Barry K."/>
            <person name="Grigoriev I.V."/>
            <person name="Miller A.N."/>
            <person name="O'Donnell K."/>
            <person name="Stajich J.E."/>
            <person name="Bonito G."/>
        </authorList>
    </citation>
    <scope>NUCLEOTIDE SEQUENCE</scope>
    <source>
        <strain evidence="2">KOD1015</strain>
    </source>
</reference>
<proteinExistence type="predicted"/>
<organism evidence="2 3">
    <name type="scientific">Lunasporangiospora selenospora</name>
    <dbReference type="NCBI Taxonomy" id="979761"/>
    <lineage>
        <taxon>Eukaryota</taxon>
        <taxon>Fungi</taxon>
        <taxon>Fungi incertae sedis</taxon>
        <taxon>Mucoromycota</taxon>
        <taxon>Mortierellomycotina</taxon>
        <taxon>Mortierellomycetes</taxon>
        <taxon>Mortierellales</taxon>
        <taxon>Mortierellaceae</taxon>
        <taxon>Lunasporangiospora</taxon>
    </lineage>
</organism>
<evidence type="ECO:0000259" key="1">
    <source>
        <dbReference type="PROSITE" id="PS51388"/>
    </source>
</evidence>
<dbReference type="AlphaFoldDB" id="A0A9P6FKY7"/>
<gene>
    <name evidence="2" type="primary">MGM1_2</name>
    <name evidence="2" type="ORF">BGW38_008829</name>
</gene>
<sequence>NSKNRTQCPEAFLAVVAEKLAYTSVMFIQVELMNEFVFQLPRLVDSRLGVKIGPESMEKFAKENPSVGRHLTLMERRMKLEEVWEKLNYLVRRQEEAKARRW</sequence>
<keyword evidence="3" id="KW-1185">Reference proteome</keyword>
<feature type="domain" description="GED" evidence="1">
    <location>
        <begin position="2"/>
        <end position="95"/>
    </location>
</feature>
<comment type="caution">
    <text evidence="2">The sequence shown here is derived from an EMBL/GenBank/DDBJ whole genome shotgun (WGS) entry which is preliminary data.</text>
</comment>
<dbReference type="PROSITE" id="PS51388">
    <property type="entry name" value="GED"/>
    <property type="match status" value="1"/>
</dbReference>
<dbReference type="Proteomes" id="UP000780801">
    <property type="component" value="Unassembled WGS sequence"/>
</dbReference>
<accession>A0A9P6FKY7</accession>
<dbReference type="EMBL" id="JAABOA010006218">
    <property type="protein sequence ID" value="KAF9568355.1"/>
    <property type="molecule type" value="Genomic_DNA"/>
</dbReference>
<dbReference type="OrthoDB" id="5061070at2759"/>
<protein>
    <submittedName>
        <fullName evidence="2">Dynamin-like GTPase mgm1</fullName>
    </submittedName>
</protein>
<evidence type="ECO:0000313" key="3">
    <source>
        <dbReference type="Proteomes" id="UP000780801"/>
    </source>
</evidence>
<name>A0A9P6FKY7_9FUNG</name>